<accession>A0A7C4CBA2</accession>
<protein>
    <submittedName>
        <fullName evidence="1">DUF3800 domain-containing protein</fullName>
    </submittedName>
</protein>
<organism evidence="1">
    <name type="scientific">candidate division WOR-3 bacterium</name>
    <dbReference type="NCBI Taxonomy" id="2052148"/>
    <lineage>
        <taxon>Bacteria</taxon>
        <taxon>Bacteria division WOR-3</taxon>
    </lineage>
</organism>
<dbReference type="AlphaFoldDB" id="A0A7C4CBA2"/>
<name>A0A7C4CBA2_UNCW3</name>
<proteinExistence type="predicted"/>
<dbReference type="EMBL" id="DSUT01000117">
    <property type="protein sequence ID" value="HGK28426.1"/>
    <property type="molecule type" value="Genomic_DNA"/>
</dbReference>
<evidence type="ECO:0000313" key="1">
    <source>
        <dbReference type="EMBL" id="HGK28426.1"/>
    </source>
</evidence>
<sequence>MGIVLTKRTRPARYRLYLDESGDHTYNLLDDPSHRYLGLLGVWFREKDRYVEFSDALERLKRDIFGPRPDKPVVLHRTAIINRKGPFGVLCDAEVRRRFDDGLVEVVRQPKFHLACVVIDKRAHLQRYPSPFHPYHYCLAAMLDRYCGWLSYKSVVGDVMAESRGREENIQLAEAYVRTYESGTLMFHRGFHKRVLTSREIKIRAKTSNIPGLQLADVLAYPVKQTMLVERDCIAAPGDMFGRRLVEVVEAKFNRNEATGKVWGYGKIWL</sequence>
<dbReference type="Pfam" id="PF12686">
    <property type="entry name" value="DUF3800"/>
    <property type="match status" value="1"/>
</dbReference>
<comment type="caution">
    <text evidence="1">The sequence shown here is derived from an EMBL/GenBank/DDBJ whole genome shotgun (WGS) entry which is preliminary data.</text>
</comment>
<reference evidence="1" key="1">
    <citation type="journal article" date="2020" name="mSystems">
        <title>Genome- and Community-Level Interaction Insights into Carbon Utilization and Element Cycling Functions of Hydrothermarchaeota in Hydrothermal Sediment.</title>
        <authorList>
            <person name="Zhou Z."/>
            <person name="Liu Y."/>
            <person name="Xu W."/>
            <person name="Pan J."/>
            <person name="Luo Z.H."/>
            <person name="Li M."/>
        </authorList>
    </citation>
    <scope>NUCLEOTIDE SEQUENCE [LARGE SCALE GENOMIC DNA]</scope>
    <source>
        <strain evidence="1">SpSt-488</strain>
    </source>
</reference>
<dbReference type="InterPro" id="IPR024524">
    <property type="entry name" value="DUF3800"/>
</dbReference>
<gene>
    <name evidence="1" type="ORF">ENS41_05670</name>
</gene>